<dbReference type="EMBL" id="DVFN01000100">
    <property type="protein sequence ID" value="HIQ70065.1"/>
    <property type="molecule type" value="Genomic_DNA"/>
</dbReference>
<proteinExistence type="predicted"/>
<evidence type="ECO:0000313" key="2">
    <source>
        <dbReference type="Proteomes" id="UP000886874"/>
    </source>
</evidence>
<dbReference type="AlphaFoldDB" id="A0A9D0Z8W0"/>
<accession>A0A9D0Z8W0</accession>
<reference evidence="1" key="1">
    <citation type="submission" date="2020-10" db="EMBL/GenBank/DDBJ databases">
        <authorList>
            <person name="Gilroy R."/>
        </authorList>
    </citation>
    <scope>NUCLEOTIDE SEQUENCE</scope>
    <source>
        <strain evidence="1">ChiSjej2B20-13462</strain>
    </source>
</reference>
<dbReference type="Proteomes" id="UP000886874">
    <property type="component" value="Unassembled WGS sequence"/>
</dbReference>
<comment type="caution">
    <text evidence="1">The sequence shown here is derived from an EMBL/GenBank/DDBJ whole genome shotgun (WGS) entry which is preliminary data.</text>
</comment>
<gene>
    <name evidence="1" type="ORF">IAA67_07035</name>
</gene>
<reference evidence="1" key="2">
    <citation type="journal article" date="2021" name="PeerJ">
        <title>Extensive microbial diversity within the chicken gut microbiome revealed by metagenomics and culture.</title>
        <authorList>
            <person name="Gilroy R."/>
            <person name="Ravi A."/>
            <person name="Getino M."/>
            <person name="Pursley I."/>
            <person name="Horton D.L."/>
            <person name="Alikhan N.F."/>
            <person name="Baker D."/>
            <person name="Gharbi K."/>
            <person name="Hall N."/>
            <person name="Watson M."/>
            <person name="Adriaenssens E.M."/>
            <person name="Foster-Nyarko E."/>
            <person name="Jarju S."/>
            <person name="Secka A."/>
            <person name="Antonio M."/>
            <person name="Oren A."/>
            <person name="Chaudhuri R.R."/>
            <person name="La Ragione R."/>
            <person name="Hildebrand F."/>
            <person name="Pallen M.J."/>
        </authorList>
    </citation>
    <scope>NUCLEOTIDE SEQUENCE</scope>
    <source>
        <strain evidence="1">ChiSjej2B20-13462</strain>
    </source>
</reference>
<sequence length="101" mass="10773">MVSFFIFITSFSRISIFSLSAQNTRKKNGLAGCGKAGIEPPAAMAAGDDHGFADWGRLIRTPRRINKKDPATTAESRPRSPAVIWAAQEAGAEAASADHVE</sequence>
<evidence type="ECO:0000313" key="1">
    <source>
        <dbReference type="EMBL" id="HIQ70065.1"/>
    </source>
</evidence>
<protein>
    <submittedName>
        <fullName evidence="1">Uncharacterized protein</fullName>
    </submittedName>
</protein>
<organism evidence="1 2">
    <name type="scientific">Candidatus Avoscillospira stercorigallinarum</name>
    <dbReference type="NCBI Taxonomy" id="2840708"/>
    <lineage>
        <taxon>Bacteria</taxon>
        <taxon>Bacillati</taxon>
        <taxon>Bacillota</taxon>
        <taxon>Clostridia</taxon>
        <taxon>Eubacteriales</taxon>
        <taxon>Oscillospiraceae</taxon>
        <taxon>Oscillospiraceae incertae sedis</taxon>
        <taxon>Candidatus Avoscillospira</taxon>
    </lineage>
</organism>
<name>A0A9D0Z8W0_9FIRM</name>